<dbReference type="PANTHER" id="PTHR34039:SF1">
    <property type="entry name" value="UPF0102 PROTEIN YRAN"/>
    <property type="match status" value="1"/>
</dbReference>
<dbReference type="PANTHER" id="PTHR34039">
    <property type="entry name" value="UPF0102 PROTEIN YRAN"/>
    <property type="match status" value="1"/>
</dbReference>
<dbReference type="InterPro" id="IPR003509">
    <property type="entry name" value="UPF0102_YraN-like"/>
</dbReference>
<dbReference type="AlphaFoldDB" id="A0AAW3ZWZ3"/>
<keyword evidence="5" id="KW-1185">Reference proteome</keyword>
<dbReference type="HAMAP" id="MF_00048">
    <property type="entry name" value="UPF0102"/>
    <property type="match status" value="1"/>
</dbReference>
<dbReference type="EMBL" id="JADBHS010000012">
    <property type="protein sequence ID" value="MBE2986817.1"/>
    <property type="molecule type" value="Genomic_DNA"/>
</dbReference>
<dbReference type="InterPro" id="IPR011856">
    <property type="entry name" value="tRNA_endonuc-like_dom_sf"/>
</dbReference>
<evidence type="ECO:0000313" key="3">
    <source>
        <dbReference type="EMBL" id="MBE2986817.1"/>
    </source>
</evidence>
<name>A0AAW3ZWZ3_9BACT</name>
<dbReference type="Gene3D" id="3.40.1350.10">
    <property type="match status" value="1"/>
</dbReference>
<dbReference type="GO" id="GO:0003676">
    <property type="term" value="F:nucleic acid binding"/>
    <property type="evidence" value="ECO:0007669"/>
    <property type="project" value="InterPro"/>
</dbReference>
<dbReference type="EMBL" id="LIWG01000001">
    <property type="protein sequence ID" value="MBE3607365.1"/>
    <property type="molecule type" value="Genomic_DNA"/>
</dbReference>
<accession>A0AAW3ZWZ3</accession>
<dbReference type="Proteomes" id="UP000650616">
    <property type="component" value="Unassembled WGS sequence"/>
</dbReference>
<comment type="caution">
    <text evidence="4">The sequence shown here is derived from an EMBL/GenBank/DDBJ whole genome shotgun (WGS) entry which is preliminary data.</text>
</comment>
<dbReference type="NCBIfam" id="NF009152">
    <property type="entry name" value="PRK12497.2-4"/>
    <property type="match status" value="1"/>
</dbReference>
<dbReference type="InterPro" id="IPR011335">
    <property type="entry name" value="Restrct_endonuc-II-like"/>
</dbReference>
<evidence type="ECO:0000313" key="5">
    <source>
        <dbReference type="Proteomes" id="UP000650616"/>
    </source>
</evidence>
<reference evidence="4 5" key="1">
    <citation type="submission" date="2015-08" db="EMBL/GenBank/DDBJ databases">
        <title>Comparative genomics of the Campylobacter concisus group.</title>
        <authorList>
            <person name="Yee E."/>
            <person name="Chapman M.H."/>
            <person name="Huynh S."/>
            <person name="Bono J.L."/>
            <person name="On S.L."/>
            <person name="St Leger J."/>
            <person name="Foster G."/>
            <person name="Parker C.T."/>
            <person name="Miller W.G."/>
        </authorList>
    </citation>
    <scope>NUCLEOTIDE SEQUENCE [LARGE SCALE GENOMIC DNA]</scope>
    <source>
        <strain evidence="4 5">RM9337</strain>
    </source>
</reference>
<organism evidence="4 5">
    <name type="scientific">Campylobacter californiensis</name>
    <dbReference type="NCBI Taxonomy" id="1032243"/>
    <lineage>
        <taxon>Bacteria</taxon>
        <taxon>Pseudomonadati</taxon>
        <taxon>Campylobacterota</taxon>
        <taxon>Epsilonproteobacteria</taxon>
        <taxon>Campylobacterales</taxon>
        <taxon>Campylobacteraceae</taxon>
        <taxon>Campylobacter</taxon>
    </lineage>
</organism>
<gene>
    <name evidence="3" type="ORF">CCAL12919_06755</name>
    <name evidence="4" type="ORF">CCAL9337_01255</name>
</gene>
<sequence length="118" mass="13475">MGLVSYLFGKSSEDQACAYLSKMKFQILERNFRSKFGEIDIIAIDKEGILCFIEVKASSLKSNQMGNDAIYRLTPSKYSKILKAVDYYLLKNGADRDYEIDFIVINGKNIELIRNISL</sequence>
<protein>
    <recommendedName>
        <fullName evidence="2">UPF0102 protein CCAL12919_06755</fullName>
    </recommendedName>
</protein>
<evidence type="ECO:0000313" key="4">
    <source>
        <dbReference type="EMBL" id="MBE3607365.1"/>
    </source>
</evidence>
<dbReference type="Pfam" id="PF02021">
    <property type="entry name" value="UPF0102"/>
    <property type="match status" value="1"/>
</dbReference>
<proteinExistence type="inferred from homology"/>
<evidence type="ECO:0000313" key="6">
    <source>
        <dbReference type="Proteomes" id="UP001318760"/>
    </source>
</evidence>
<evidence type="ECO:0000256" key="2">
    <source>
        <dbReference type="HAMAP-Rule" id="MF_00048"/>
    </source>
</evidence>
<reference evidence="3 6" key="2">
    <citation type="submission" date="2020-10" db="EMBL/GenBank/DDBJ databases">
        <title>Campylobacter californiensis sp. nov. isolated from cattle and feral swine in California.</title>
        <authorList>
            <person name="Miller W.G."/>
        </authorList>
    </citation>
    <scope>NUCLEOTIDE SEQUENCE [LARGE SCALE GENOMIC DNA]</scope>
    <source>
        <strain evidence="3 6">RM12919</strain>
    </source>
</reference>
<dbReference type="Proteomes" id="UP001318760">
    <property type="component" value="Unassembled WGS sequence"/>
</dbReference>
<dbReference type="SUPFAM" id="SSF52980">
    <property type="entry name" value="Restriction endonuclease-like"/>
    <property type="match status" value="1"/>
</dbReference>
<dbReference type="RefSeq" id="WP_170015261.1">
    <property type="nucleotide sequence ID" value="NZ_CP012545.1"/>
</dbReference>
<evidence type="ECO:0000256" key="1">
    <source>
        <dbReference type="ARBA" id="ARBA00006738"/>
    </source>
</evidence>
<comment type="similarity">
    <text evidence="1 2">Belongs to the UPF0102 family.</text>
</comment>